<name>A0A2X0MG81_9BASI</name>
<feature type="region of interest" description="Disordered" evidence="1">
    <location>
        <begin position="940"/>
        <end position="1053"/>
    </location>
</feature>
<dbReference type="Proteomes" id="UP000249464">
    <property type="component" value="Unassembled WGS sequence"/>
</dbReference>
<feature type="compositionally biased region" description="Polar residues" evidence="1">
    <location>
        <begin position="255"/>
        <end position="268"/>
    </location>
</feature>
<feature type="compositionally biased region" description="Low complexity" evidence="1">
    <location>
        <begin position="1078"/>
        <end position="1103"/>
    </location>
</feature>
<reference evidence="2 3" key="1">
    <citation type="submission" date="2016-11" db="EMBL/GenBank/DDBJ databases">
        <authorList>
            <person name="Jaros S."/>
            <person name="Januszkiewicz K."/>
            <person name="Wedrychowicz H."/>
        </authorList>
    </citation>
    <scope>NUCLEOTIDE SEQUENCE [LARGE SCALE GENOMIC DNA]</scope>
</reference>
<proteinExistence type="predicted"/>
<feature type="compositionally biased region" description="Acidic residues" evidence="1">
    <location>
        <begin position="349"/>
        <end position="393"/>
    </location>
</feature>
<feature type="region of interest" description="Disordered" evidence="1">
    <location>
        <begin position="718"/>
        <end position="741"/>
    </location>
</feature>
<evidence type="ECO:0000313" key="2">
    <source>
        <dbReference type="EMBL" id="SGY80300.1"/>
    </source>
</evidence>
<dbReference type="STRING" id="796604.A0A2X0MG81"/>
<dbReference type="PANTHER" id="PTHR48125:SF10">
    <property type="entry name" value="OS12G0136300 PROTEIN"/>
    <property type="match status" value="1"/>
</dbReference>
<feature type="compositionally biased region" description="Low complexity" evidence="1">
    <location>
        <begin position="146"/>
        <end position="202"/>
    </location>
</feature>
<organism evidence="2 3">
    <name type="scientific">Microbotryum silenes-dioicae</name>
    <dbReference type="NCBI Taxonomy" id="796604"/>
    <lineage>
        <taxon>Eukaryota</taxon>
        <taxon>Fungi</taxon>
        <taxon>Dikarya</taxon>
        <taxon>Basidiomycota</taxon>
        <taxon>Pucciniomycotina</taxon>
        <taxon>Microbotryomycetes</taxon>
        <taxon>Microbotryales</taxon>
        <taxon>Microbotryaceae</taxon>
        <taxon>Microbotryum</taxon>
    </lineage>
</organism>
<accession>A0A2X0MG81</accession>
<dbReference type="PANTHER" id="PTHR48125">
    <property type="entry name" value="LP07818P1"/>
    <property type="match status" value="1"/>
</dbReference>
<dbReference type="AlphaFoldDB" id="A0A2X0MG81"/>
<feature type="region of interest" description="Disordered" evidence="1">
    <location>
        <begin position="1078"/>
        <end position="1122"/>
    </location>
</feature>
<feature type="compositionally biased region" description="Polar residues" evidence="1">
    <location>
        <begin position="203"/>
        <end position="218"/>
    </location>
</feature>
<dbReference type="EMBL" id="FQNC01000048">
    <property type="protein sequence ID" value="SGY80300.1"/>
    <property type="molecule type" value="Genomic_DNA"/>
</dbReference>
<evidence type="ECO:0000256" key="1">
    <source>
        <dbReference type="SAM" id="MobiDB-lite"/>
    </source>
</evidence>
<evidence type="ECO:0000313" key="3">
    <source>
        <dbReference type="Proteomes" id="UP000249464"/>
    </source>
</evidence>
<feature type="compositionally biased region" description="Low complexity" evidence="1">
    <location>
        <begin position="219"/>
        <end position="252"/>
    </location>
</feature>
<feature type="compositionally biased region" description="Polar residues" evidence="1">
    <location>
        <begin position="1041"/>
        <end position="1053"/>
    </location>
</feature>
<sequence>MASSSRRPPSSSDTHPTTINQLRFRKSRSRPMKTLSSLPPEIVRQIVGEVDLIVAQERSGLGMLSSMGLFPADVSLDDVIDAGPGELERTAADATAAGIGSPLFRLGWADHSCFVRRDVKCLPPAAFFGMLAGFLGTGAGDNPLGANGAAPGAGPNAATAAPATTTNATTTPTTAATTASASASTATTNPARSNAPAASTSTIPSTPRQANANATASNRTGTTASAAPSTSASTSTSRTSANPSSSTARAPAGSRSGSQPSTNTNRGTANADDITITRAYSLSRDSLSGEWETDEENEPCTCPSCFFERMLAFPGFENEGINLDDPTSMMGPTRGYDDDADPSDQPIVSEDDYDSEFDNDQDDDDDEFDEDEYDDDEEYDDDDNDGSDSDVTDSDPRYYGPPRPYSNGLPLDPLVPLLFVNRTFLHASRAKLYCKITITGAWHGSLLLRSLQAPEHAARTAVEDFDELPKNYLATYVRHIHFNAKGDVSLARGGGQIIVDILKLCTRLQSLTIAPTFLAHARRPLLKALRGLNELKQVSLSSSNDPDVPMLFTTPRISHLMNTAWRELEELTVHGLRPSLDGTIDEEHCMWTELGQNFGMEDAKEHAAVSMACRAANLATNVEALREKLGRHLPEGPKPRGLTALKLTHPLAPATEWSHILQYSSDTLKILDIVHPFASVTPQGLASTLLTFGVNLTHLSIDVESTWIADTRDSSLLTRDEPRRTSGKGPPPRPKDYVNGRPTAQVVNGIAKYPFLLDAIVPYLRNLKNLSWTGRLASPPMFLSFPPSLSVVAWSQCSSIQPGRLTRILKKRVTRSRNDADGLQGLSAQVAPGLTCISVTDDDVDWDADETDLLDAELKERNVCLHLSSMGPTMARGRGVGAGAGAGGANGAFGFGFGVGIGGNANRNGGGAAGAAPPAAANAAPGGAAVAAAVPQPLAGAGGAAGATTDAGARRVRPRTNAPTTTPTTTTTATATAATTANGTGAGAGTATVTGTGTATNTSGFPPRQPPQNPALGNFTPVSGVGTTGTGLRVAPVSMPRNVNGNRAPNSTTTATRFPPDFFRFNPHLPAATAAGLGSTTSTALGTTSTSTVSTSATSTSTAPIFGASASTSTPGQPTDRAPMFRFQF</sequence>
<feature type="compositionally biased region" description="Low complexity" evidence="1">
    <location>
        <begin position="960"/>
        <end position="1002"/>
    </location>
</feature>
<feature type="region of interest" description="Disordered" evidence="1">
    <location>
        <begin position="318"/>
        <end position="406"/>
    </location>
</feature>
<keyword evidence="3" id="KW-1185">Reference proteome</keyword>
<feature type="region of interest" description="Disordered" evidence="1">
    <location>
        <begin position="146"/>
        <end position="276"/>
    </location>
</feature>
<gene>
    <name evidence="2" type="primary">BQ5605_C008g05352</name>
    <name evidence="2" type="ORF">BQ5605_C008G05352</name>
</gene>
<protein>
    <submittedName>
        <fullName evidence="2">BQ5605_C008g05352 protein</fullName>
    </submittedName>
</protein>